<dbReference type="InterPro" id="IPR007684">
    <property type="entry name" value="Znf_Ogr/Delta"/>
</dbReference>
<protein>
    <recommendedName>
        <fullName evidence="2">Zinc finger Ogr/Delta-type domain-containing protein</fullName>
    </recommendedName>
</protein>
<evidence type="ECO:0000259" key="2">
    <source>
        <dbReference type="Pfam" id="PF04606"/>
    </source>
</evidence>
<organism evidence="3 4">
    <name type="scientific">Paracidovorax wautersii</name>
    <dbReference type="NCBI Taxonomy" id="1177982"/>
    <lineage>
        <taxon>Bacteria</taxon>
        <taxon>Pseudomonadati</taxon>
        <taxon>Pseudomonadota</taxon>
        <taxon>Betaproteobacteria</taxon>
        <taxon>Burkholderiales</taxon>
        <taxon>Comamonadaceae</taxon>
        <taxon>Paracidovorax</taxon>
    </lineage>
</organism>
<feature type="region of interest" description="Disordered" evidence="1">
    <location>
        <begin position="117"/>
        <end position="137"/>
    </location>
</feature>
<dbReference type="Proteomes" id="UP000461670">
    <property type="component" value="Unassembled WGS sequence"/>
</dbReference>
<evidence type="ECO:0000313" key="3">
    <source>
        <dbReference type="EMBL" id="KAF1021865.1"/>
    </source>
</evidence>
<dbReference type="Pfam" id="PF04606">
    <property type="entry name" value="Ogr_Delta"/>
    <property type="match status" value="1"/>
</dbReference>
<name>A0A7V8JQL4_9BURK</name>
<feature type="domain" description="Zinc finger Ogr/Delta-type" evidence="2">
    <location>
        <begin position="27"/>
        <end position="73"/>
    </location>
</feature>
<dbReference type="AlphaFoldDB" id="A0A7V8JQL4"/>
<comment type="caution">
    <text evidence="3">The sequence shown here is derived from an EMBL/GenBank/DDBJ whole genome shotgun (WGS) entry which is preliminary data.</text>
</comment>
<dbReference type="EMBL" id="WNDQ01000017">
    <property type="protein sequence ID" value="KAF1021865.1"/>
    <property type="molecule type" value="Genomic_DNA"/>
</dbReference>
<reference evidence="4" key="1">
    <citation type="journal article" date="2020" name="MBio">
        <title>Horizontal gene transfer to a defensive symbiont with a reduced genome amongst a multipartite beetle microbiome.</title>
        <authorList>
            <person name="Waterworth S.C."/>
            <person name="Florez L.V."/>
            <person name="Rees E.R."/>
            <person name="Hertweck C."/>
            <person name="Kaltenpoth M."/>
            <person name="Kwan J.C."/>
        </authorList>
    </citation>
    <scope>NUCLEOTIDE SEQUENCE [LARGE SCALE GENOMIC DNA]</scope>
</reference>
<sequence>MTAHPVDHPGADAAADSNNRYLRITIECPHCGTRCVACDSRAMSRTMREITYKCRNWRCGFCGVATLEFARTLTLPSAPAADIRLPLSRHIRRGQLALALAETADEEAAAHEYAAALHTPENDWDTTGSGPPAAPPG</sequence>
<proteinExistence type="predicted"/>
<evidence type="ECO:0000313" key="4">
    <source>
        <dbReference type="Proteomes" id="UP000461670"/>
    </source>
</evidence>
<evidence type="ECO:0000256" key="1">
    <source>
        <dbReference type="SAM" id="MobiDB-lite"/>
    </source>
</evidence>
<accession>A0A7V8JQL4</accession>
<gene>
    <name evidence="3" type="ORF">GAK30_01554</name>
</gene>